<name>A0A2M4B2V0_9DIPT</name>
<reference evidence="2" key="1">
    <citation type="submission" date="2018-01" db="EMBL/GenBank/DDBJ databases">
        <title>An insight into the sialome of Amazonian anophelines.</title>
        <authorList>
            <person name="Ribeiro J.M."/>
            <person name="Scarpassa V."/>
            <person name="Calvo E."/>
        </authorList>
    </citation>
    <scope>NUCLEOTIDE SEQUENCE</scope>
    <source>
        <tissue evidence="2">Salivary glands</tissue>
    </source>
</reference>
<evidence type="ECO:0000256" key="1">
    <source>
        <dbReference type="SAM" id="SignalP"/>
    </source>
</evidence>
<dbReference type="AlphaFoldDB" id="A0A2M4B2V0"/>
<proteinExistence type="predicted"/>
<keyword evidence="1" id="KW-0732">Signal</keyword>
<protein>
    <submittedName>
        <fullName evidence="2">Putative secreted protein</fullName>
    </submittedName>
</protein>
<accession>A0A2M4B2V0</accession>
<sequence>MRHTIVLLSFHFLYSHAPSLARLAFLRIYIKPCNNEDENGDDNTHITLIRKALILQTTDTHTDPRVNRGIHRQARRGC</sequence>
<feature type="signal peptide" evidence="1">
    <location>
        <begin position="1"/>
        <end position="21"/>
    </location>
</feature>
<feature type="chain" id="PRO_5014708003" evidence="1">
    <location>
        <begin position="22"/>
        <end position="78"/>
    </location>
</feature>
<dbReference type="EMBL" id="GGFK01014040">
    <property type="protein sequence ID" value="MBW47361.1"/>
    <property type="molecule type" value="Transcribed_RNA"/>
</dbReference>
<organism evidence="2">
    <name type="scientific">Anopheles triannulatus</name>
    <dbReference type="NCBI Taxonomy" id="58253"/>
    <lineage>
        <taxon>Eukaryota</taxon>
        <taxon>Metazoa</taxon>
        <taxon>Ecdysozoa</taxon>
        <taxon>Arthropoda</taxon>
        <taxon>Hexapoda</taxon>
        <taxon>Insecta</taxon>
        <taxon>Pterygota</taxon>
        <taxon>Neoptera</taxon>
        <taxon>Endopterygota</taxon>
        <taxon>Diptera</taxon>
        <taxon>Nematocera</taxon>
        <taxon>Culicoidea</taxon>
        <taxon>Culicidae</taxon>
        <taxon>Anophelinae</taxon>
        <taxon>Anopheles</taxon>
    </lineage>
</organism>
<evidence type="ECO:0000313" key="2">
    <source>
        <dbReference type="EMBL" id="MBW47361.1"/>
    </source>
</evidence>